<gene>
    <name evidence="2" type="ORF">CSV86_012680</name>
</gene>
<sequence length="103" mass="11170">MKHEQEIRFINGGPDRLLLVIEPASSEFRIDCGASVRLLVAGGAGGGSMEIEYLPGGMVIYLSADAAIQVFQNGRRLAQGKRTRHMEARLGQRKATAGSARWT</sequence>
<dbReference type="EMBL" id="AMWJ02000001">
    <property type="protein sequence ID" value="NNJ16022.1"/>
    <property type="molecule type" value="Genomic_DNA"/>
</dbReference>
<evidence type="ECO:0000313" key="3">
    <source>
        <dbReference type="Proteomes" id="UP000010448"/>
    </source>
</evidence>
<accession>A0A7K4EED6</accession>
<organism evidence="2 3">
    <name type="scientific">Pseudomonas bharatica CSV86</name>
    <dbReference type="NCBI Taxonomy" id="1005395"/>
    <lineage>
        <taxon>Bacteria</taxon>
        <taxon>Pseudomonadati</taxon>
        <taxon>Pseudomonadota</taxon>
        <taxon>Gammaproteobacteria</taxon>
        <taxon>Pseudomonadales</taxon>
        <taxon>Pseudomonadaceae</taxon>
        <taxon>Pseudomonas</taxon>
        <taxon>Pseudomonas bharatica</taxon>
    </lineage>
</organism>
<evidence type="ECO:0000313" key="2">
    <source>
        <dbReference type="EMBL" id="NNJ16022.1"/>
    </source>
</evidence>
<feature type="region of interest" description="Disordered" evidence="1">
    <location>
        <begin position="81"/>
        <end position="103"/>
    </location>
</feature>
<comment type="caution">
    <text evidence="2">The sequence shown here is derived from an EMBL/GenBank/DDBJ whole genome shotgun (WGS) entry which is preliminary data.</text>
</comment>
<dbReference type="OrthoDB" id="6930632at2"/>
<name>A0A7K4EED6_9PSED</name>
<reference evidence="2 3" key="1">
    <citation type="journal article" date="2013" name="Genome Announc.">
        <title>Genome Sequence of Naphthalene-Degrading Soil Bacterium Pseudomonas putida CSV86.</title>
        <authorList>
            <person name="Phale P.S."/>
            <person name="Paliwal V."/>
            <person name="Raju S.C."/>
            <person name="Modak A."/>
            <person name="Purohit H.J."/>
        </authorList>
    </citation>
    <scope>NUCLEOTIDE SEQUENCE [LARGE SCALE GENOMIC DNA]</scope>
    <source>
        <strain evidence="2 3">CSV86</strain>
    </source>
</reference>
<dbReference type="Proteomes" id="UP000010448">
    <property type="component" value="Unassembled WGS sequence"/>
</dbReference>
<dbReference type="AlphaFoldDB" id="A0A7K4EED6"/>
<proteinExistence type="predicted"/>
<protein>
    <submittedName>
        <fullName evidence="2">Uncharacterized protein</fullName>
    </submittedName>
</protein>
<dbReference type="RefSeq" id="WP_037060780.1">
    <property type="nucleotide sequence ID" value="NZ_AMWJ02000001.1"/>
</dbReference>
<keyword evidence="3" id="KW-1185">Reference proteome</keyword>
<evidence type="ECO:0000256" key="1">
    <source>
        <dbReference type="SAM" id="MobiDB-lite"/>
    </source>
</evidence>